<organism evidence="5 6">
    <name type="scientific">Halobacillus seohaensis</name>
    <dbReference type="NCBI Taxonomy" id="447421"/>
    <lineage>
        <taxon>Bacteria</taxon>
        <taxon>Bacillati</taxon>
        <taxon>Bacillota</taxon>
        <taxon>Bacilli</taxon>
        <taxon>Bacillales</taxon>
        <taxon>Bacillaceae</taxon>
        <taxon>Halobacillus</taxon>
    </lineage>
</organism>
<evidence type="ECO:0000256" key="1">
    <source>
        <dbReference type="ARBA" id="ARBA00022729"/>
    </source>
</evidence>
<feature type="signal peptide" evidence="3">
    <location>
        <begin position="1"/>
        <end position="22"/>
    </location>
</feature>
<accession>A0ABW2EIY5</accession>
<dbReference type="EMBL" id="JBHSZV010000004">
    <property type="protein sequence ID" value="MFC7060785.1"/>
    <property type="molecule type" value="Genomic_DNA"/>
</dbReference>
<evidence type="ECO:0000313" key="5">
    <source>
        <dbReference type="EMBL" id="MFC7060785.1"/>
    </source>
</evidence>
<dbReference type="Pfam" id="PF00395">
    <property type="entry name" value="SLH"/>
    <property type="match status" value="3"/>
</dbReference>
<keyword evidence="6" id="KW-1185">Reference proteome</keyword>
<evidence type="ECO:0000256" key="3">
    <source>
        <dbReference type="SAM" id="SignalP"/>
    </source>
</evidence>
<dbReference type="NCBIfam" id="TIGR00426">
    <property type="entry name" value="competence protein ComEA helix-hairpin-helix repeat region"/>
    <property type="match status" value="1"/>
</dbReference>
<evidence type="ECO:0000313" key="6">
    <source>
        <dbReference type="Proteomes" id="UP001596410"/>
    </source>
</evidence>
<evidence type="ECO:0000259" key="4">
    <source>
        <dbReference type="PROSITE" id="PS51272"/>
    </source>
</evidence>
<dbReference type="SMART" id="SM00849">
    <property type="entry name" value="Lactamase_B"/>
    <property type="match status" value="1"/>
</dbReference>
<dbReference type="InterPro" id="IPR001119">
    <property type="entry name" value="SLH_dom"/>
</dbReference>
<dbReference type="SUPFAM" id="SSF56281">
    <property type="entry name" value="Metallo-hydrolase/oxidoreductase"/>
    <property type="match status" value="1"/>
</dbReference>
<dbReference type="Gene3D" id="1.10.150.320">
    <property type="entry name" value="Photosystem II 12 kDa extrinsic protein"/>
    <property type="match status" value="1"/>
</dbReference>
<comment type="caution">
    <text evidence="5">The sequence shown here is derived from an EMBL/GenBank/DDBJ whole genome shotgun (WGS) entry which is preliminary data.</text>
</comment>
<feature type="region of interest" description="Disordered" evidence="2">
    <location>
        <begin position="453"/>
        <end position="480"/>
    </location>
</feature>
<dbReference type="CDD" id="cd07731">
    <property type="entry name" value="ComA-like_MBL-fold"/>
    <property type="match status" value="1"/>
</dbReference>
<dbReference type="InterPro" id="IPR001279">
    <property type="entry name" value="Metallo-B-lactamas"/>
</dbReference>
<sequence length="541" mass="59047">MKKLLSLILALFVVLPVSSVNASENFNDLSGVSWAKPEIEYLGKNNIIDGYGDGRFGPKDKVTRGQVATMIVRDLYPNETSNQDNPFSDVPEGKYYTEAVAIAYDKEIINGYSEDTFQPKSYISRAEAAVMIDRAYDVERTGSASELPDAQNISWATESIMDLSSQNIINGMPDGNFLPNNDITRAEFSKVLGATIEPEFRSQDDLEVHFINVGQGDSTLIESPSGKTILIDGGRKSAGEEVVSYLKQANIDSIDLVVATHPDADHIGGLIDVLEQVKVNKVLDSGKTHTTDTYLEYLQLIDQKNIPFAEATAGETLNFDNLLDIKVLNSKNSSSDNNESSIVLKVSHNEIDFMLTGDASVDNEQEMLQNYDVEAEILKLGHHGASNSSSSAFVDAVNPEVGILSYGENSYGHPESTVVNRLWNAGADLYSTCDHGTISVTSNGTSYNVDADPFMGEDNCGNTTDPEPEPEPEEPESDYPVNVNTADYETLQLITGVGTTIAQNIIDYRNANGPFQTIEELDNVSYIGPATIEEMRPDITL</sequence>
<feature type="domain" description="SLH" evidence="4">
    <location>
        <begin position="147"/>
        <end position="206"/>
    </location>
</feature>
<dbReference type="Gene3D" id="3.60.15.10">
    <property type="entry name" value="Ribonuclease Z/Hydroxyacylglutathione hydrolase-like"/>
    <property type="match status" value="1"/>
</dbReference>
<feature type="domain" description="SLH" evidence="4">
    <location>
        <begin position="83"/>
        <end position="146"/>
    </location>
</feature>
<dbReference type="Pfam" id="PF12836">
    <property type="entry name" value="HHH_3"/>
    <property type="match status" value="1"/>
</dbReference>
<dbReference type="InterPro" id="IPR004509">
    <property type="entry name" value="Competence_ComEA_HhH"/>
</dbReference>
<feature type="chain" id="PRO_5047265392" evidence="3">
    <location>
        <begin position="23"/>
        <end position="541"/>
    </location>
</feature>
<name>A0ABW2EIY5_9BACI</name>
<evidence type="ECO:0000256" key="2">
    <source>
        <dbReference type="SAM" id="MobiDB-lite"/>
    </source>
</evidence>
<proteinExistence type="predicted"/>
<dbReference type="SUPFAM" id="SSF47781">
    <property type="entry name" value="RuvA domain 2-like"/>
    <property type="match status" value="1"/>
</dbReference>
<gene>
    <name evidence="5" type="ORF">ACFQIC_02720</name>
</gene>
<keyword evidence="1 3" id="KW-0732">Signal</keyword>
<feature type="domain" description="SLH" evidence="4">
    <location>
        <begin position="22"/>
        <end position="82"/>
    </location>
</feature>
<feature type="compositionally biased region" description="Acidic residues" evidence="2">
    <location>
        <begin position="466"/>
        <end position="477"/>
    </location>
</feature>
<protein>
    <submittedName>
        <fullName evidence="5">S-layer homology domain-containing protein</fullName>
    </submittedName>
</protein>
<dbReference type="InterPro" id="IPR036866">
    <property type="entry name" value="RibonucZ/Hydroxyglut_hydro"/>
</dbReference>
<dbReference type="InterPro" id="IPR035681">
    <property type="entry name" value="ComA-like_MBL"/>
</dbReference>
<dbReference type="Proteomes" id="UP001596410">
    <property type="component" value="Unassembled WGS sequence"/>
</dbReference>
<dbReference type="PANTHER" id="PTHR30619:SF7">
    <property type="entry name" value="BETA-LACTAMASE DOMAIN PROTEIN"/>
    <property type="match status" value="1"/>
</dbReference>
<reference evidence="6" key="1">
    <citation type="journal article" date="2019" name="Int. J. Syst. Evol. Microbiol.">
        <title>The Global Catalogue of Microorganisms (GCM) 10K type strain sequencing project: providing services to taxonomists for standard genome sequencing and annotation.</title>
        <authorList>
            <consortium name="The Broad Institute Genomics Platform"/>
            <consortium name="The Broad Institute Genome Sequencing Center for Infectious Disease"/>
            <person name="Wu L."/>
            <person name="Ma J."/>
        </authorList>
    </citation>
    <scope>NUCLEOTIDE SEQUENCE [LARGE SCALE GENOMIC DNA]</scope>
    <source>
        <strain evidence="6">CGMCC 4.1621</strain>
    </source>
</reference>
<dbReference type="PANTHER" id="PTHR30619">
    <property type="entry name" value="DNA INTERNALIZATION/COMPETENCE PROTEIN COMEC/REC2"/>
    <property type="match status" value="1"/>
</dbReference>
<dbReference type="Pfam" id="PF00753">
    <property type="entry name" value="Lactamase_B"/>
    <property type="match status" value="1"/>
</dbReference>
<dbReference type="PROSITE" id="PS51272">
    <property type="entry name" value="SLH"/>
    <property type="match status" value="3"/>
</dbReference>
<dbReference type="RefSeq" id="WP_204707038.1">
    <property type="nucleotide sequence ID" value="NZ_JBHSZV010000004.1"/>
</dbReference>
<dbReference type="InterPro" id="IPR010994">
    <property type="entry name" value="RuvA_2-like"/>
</dbReference>
<dbReference type="InterPro" id="IPR052159">
    <property type="entry name" value="Competence_DNA_uptake"/>
</dbReference>